<dbReference type="GO" id="GO:0044780">
    <property type="term" value="P:bacterial-type flagellum assembly"/>
    <property type="evidence" value="ECO:0007669"/>
    <property type="project" value="InterPro"/>
</dbReference>
<comment type="function">
    <text evidence="6">Involved in the assembly process of the P-ring formation. It may associate with FlgF on the rod constituting a structure essential for the P-ring assembly or may act as a modulator protein for the P-ring assembly.</text>
</comment>
<dbReference type="PANTHER" id="PTHR36307:SF1">
    <property type="entry name" value="FLAGELLA BASAL BODY P-RING FORMATION PROTEIN FLGA"/>
    <property type="match status" value="1"/>
</dbReference>
<evidence type="ECO:0000256" key="1">
    <source>
        <dbReference type="ARBA" id="ARBA00004418"/>
    </source>
</evidence>
<evidence type="ECO:0000313" key="8">
    <source>
        <dbReference type="EMBL" id="MBU3843813.1"/>
    </source>
</evidence>
<dbReference type="NCBIfam" id="TIGR03170">
    <property type="entry name" value="flgA_cterm"/>
    <property type="match status" value="1"/>
</dbReference>
<evidence type="ECO:0000313" key="9">
    <source>
        <dbReference type="Proteomes" id="UP000733611"/>
    </source>
</evidence>
<dbReference type="Gene3D" id="3.90.1210.10">
    <property type="entry name" value="Antifreeze-like/N-acetylneuraminic acid synthase C-terminal domain"/>
    <property type="match status" value="1"/>
</dbReference>
<dbReference type="Pfam" id="PF13144">
    <property type="entry name" value="ChapFlgA"/>
    <property type="match status" value="1"/>
</dbReference>
<organism evidence="8 9">
    <name type="scientific">Candidatus Anaerobiospirillum pullicola</name>
    <dbReference type="NCBI Taxonomy" id="2838451"/>
    <lineage>
        <taxon>Bacteria</taxon>
        <taxon>Pseudomonadati</taxon>
        <taxon>Pseudomonadota</taxon>
        <taxon>Gammaproteobacteria</taxon>
        <taxon>Aeromonadales</taxon>
        <taxon>Succinivibrionaceae</taxon>
        <taxon>Anaerobiospirillum</taxon>
    </lineage>
</organism>
<keyword evidence="8" id="KW-0282">Flagellum</keyword>
<protein>
    <recommendedName>
        <fullName evidence="3">Flagella basal body P-ring formation protein FlgA</fullName>
    </recommendedName>
</protein>
<comment type="similarity">
    <text evidence="2">Belongs to the FlgA family.</text>
</comment>
<reference evidence="8" key="1">
    <citation type="journal article" date="2021" name="PeerJ">
        <title>Extensive microbial diversity within the chicken gut microbiome revealed by metagenomics and culture.</title>
        <authorList>
            <person name="Gilroy R."/>
            <person name="Ravi A."/>
            <person name="Getino M."/>
            <person name="Pursley I."/>
            <person name="Horton D.L."/>
            <person name="Alikhan N.F."/>
            <person name="Baker D."/>
            <person name="Gharbi K."/>
            <person name="Hall N."/>
            <person name="Watson M."/>
            <person name="Adriaenssens E.M."/>
            <person name="Foster-Nyarko E."/>
            <person name="Jarju S."/>
            <person name="Secka A."/>
            <person name="Antonio M."/>
            <person name="Oren A."/>
            <person name="Chaudhuri R.R."/>
            <person name="La Ragione R."/>
            <person name="Hildebrand F."/>
            <person name="Pallen M.J."/>
        </authorList>
    </citation>
    <scope>NUCLEOTIDE SEQUENCE</scope>
    <source>
        <strain evidence="8">378</strain>
    </source>
</reference>
<evidence type="ECO:0000256" key="2">
    <source>
        <dbReference type="ARBA" id="ARBA00010474"/>
    </source>
</evidence>
<dbReference type="InterPro" id="IPR017585">
    <property type="entry name" value="SAF_FlgA"/>
</dbReference>
<name>A0A948TFQ1_9GAMM</name>
<dbReference type="GO" id="GO:0042597">
    <property type="term" value="C:periplasmic space"/>
    <property type="evidence" value="ECO:0007669"/>
    <property type="project" value="UniProtKB-SubCell"/>
</dbReference>
<accession>A0A948TFQ1</accession>
<evidence type="ECO:0000256" key="3">
    <source>
        <dbReference type="ARBA" id="ARBA00014754"/>
    </source>
</evidence>
<sequence>MLFTQWLQHASLAVSATATRRARAVHRTCAFTPLRWLCLPVTLLLLTLNFSANATPQEAEFLRRVAEQYLLAQFQNSEQDIRVEVKADPIDDRRDFGGRCEGYLTAALKGESIRRNSQVRITCSKPGNAYSITVPVTVKLLMPALVASHNLSKGQVIGTNDLKHVYIDENTNLSSAVADPNILVGSRLKRDVKAGEQIRTNSFCVVCKNDKVNIVARSHALSLKTSGQALEDGNINDTIRVKNLKSQKVITGVVSAPATVDVVF</sequence>
<dbReference type="InterPro" id="IPR013974">
    <property type="entry name" value="SAF"/>
</dbReference>
<dbReference type="AlphaFoldDB" id="A0A948TFQ1"/>
<reference evidence="8" key="2">
    <citation type="submission" date="2021-04" db="EMBL/GenBank/DDBJ databases">
        <authorList>
            <person name="Gilroy R."/>
        </authorList>
    </citation>
    <scope>NUCLEOTIDE SEQUENCE</scope>
    <source>
        <strain evidence="8">378</strain>
    </source>
</reference>
<dbReference type="InterPro" id="IPR039246">
    <property type="entry name" value="Flagellar_FlgA"/>
</dbReference>
<keyword evidence="4" id="KW-0732">Signal</keyword>
<dbReference type="Gene3D" id="2.30.30.760">
    <property type="match status" value="1"/>
</dbReference>
<dbReference type="EMBL" id="JAHLFE010000057">
    <property type="protein sequence ID" value="MBU3843813.1"/>
    <property type="molecule type" value="Genomic_DNA"/>
</dbReference>
<evidence type="ECO:0000256" key="5">
    <source>
        <dbReference type="ARBA" id="ARBA00022764"/>
    </source>
</evidence>
<evidence type="ECO:0000256" key="4">
    <source>
        <dbReference type="ARBA" id="ARBA00022729"/>
    </source>
</evidence>
<feature type="domain" description="SAF" evidence="7">
    <location>
        <begin position="142"/>
        <end position="204"/>
    </location>
</feature>
<dbReference type="CDD" id="cd11614">
    <property type="entry name" value="SAF_CpaB_FlgA_like"/>
    <property type="match status" value="1"/>
</dbReference>
<dbReference type="PANTHER" id="PTHR36307">
    <property type="entry name" value="FLAGELLA BASAL BODY P-RING FORMATION PROTEIN FLGA"/>
    <property type="match status" value="1"/>
</dbReference>
<evidence type="ECO:0000259" key="7">
    <source>
        <dbReference type="SMART" id="SM00858"/>
    </source>
</evidence>
<keyword evidence="8" id="KW-0966">Cell projection</keyword>
<dbReference type="Proteomes" id="UP000733611">
    <property type="component" value="Unassembled WGS sequence"/>
</dbReference>
<evidence type="ECO:0000256" key="6">
    <source>
        <dbReference type="ARBA" id="ARBA00025643"/>
    </source>
</evidence>
<proteinExistence type="inferred from homology"/>
<comment type="subcellular location">
    <subcellularLocation>
        <location evidence="1">Periplasm</location>
    </subcellularLocation>
</comment>
<keyword evidence="8" id="KW-0969">Cilium</keyword>
<keyword evidence="5" id="KW-0574">Periplasm</keyword>
<comment type="caution">
    <text evidence="8">The sequence shown here is derived from an EMBL/GenBank/DDBJ whole genome shotgun (WGS) entry which is preliminary data.</text>
</comment>
<gene>
    <name evidence="8" type="primary">flgA</name>
    <name evidence="8" type="ORF">H9847_02920</name>
</gene>
<dbReference type="SMART" id="SM00858">
    <property type="entry name" value="SAF"/>
    <property type="match status" value="1"/>
</dbReference>